<evidence type="ECO:0000256" key="16">
    <source>
        <dbReference type="PROSITE-ProRule" id="PRU00560"/>
    </source>
</evidence>
<dbReference type="SUPFAM" id="SSF52980">
    <property type="entry name" value="Restriction endonuclease-like"/>
    <property type="match status" value="1"/>
</dbReference>
<feature type="binding site" evidence="16">
    <location>
        <begin position="22"/>
        <end position="29"/>
    </location>
    <ligand>
        <name>ATP</name>
        <dbReference type="ChEBI" id="CHEBI:30616"/>
    </ligand>
</feature>
<comment type="catalytic activity">
    <reaction evidence="13">
        <text>Couples ATP hydrolysis with the unwinding of duplex DNA by translocating in the 3'-5' direction.</text>
        <dbReference type="EC" id="5.6.2.4"/>
    </reaction>
</comment>
<dbReference type="Gene3D" id="1.10.486.10">
    <property type="entry name" value="PCRA, domain 4"/>
    <property type="match status" value="1"/>
</dbReference>
<dbReference type="GO" id="GO:0005524">
    <property type="term" value="F:ATP binding"/>
    <property type="evidence" value="ECO:0007669"/>
    <property type="project" value="UniProtKB-UniRule"/>
</dbReference>
<dbReference type="Pfam" id="PF13361">
    <property type="entry name" value="UvrD_C"/>
    <property type="match status" value="2"/>
</dbReference>
<comment type="caution">
    <text evidence="20">The sequence shown here is derived from an EMBL/GenBank/DDBJ whole genome shotgun (WGS) entry which is preliminary data.</text>
</comment>
<evidence type="ECO:0000256" key="2">
    <source>
        <dbReference type="ARBA" id="ARBA00022723"/>
    </source>
</evidence>
<dbReference type="GO" id="GO:0000725">
    <property type="term" value="P:recombinational repair"/>
    <property type="evidence" value="ECO:0007669"/>
    <property type="project" value="TreeGrafter"/>
</dbReference>
<dbReference type="InterPro" id="IPR004586">
    <property type="entry name" value="RecB"/>
</dbReference>
<evidence type="ECO:0000256" key="4">
    <source>
        <dbReference type="ARBA" id="ARBA00022763"/>
    </source>
</evidence>
<dbReference type="GO" id="GO:0005829">
    <property type="term" value="C:cytosol"/>
    <property type="evidence" value="ECO:0007669"/>
    <property type="project" value="TreeGrafter"/>
</dbReference>
<proteinExistence type="inferred from homology"/>
<evidence type="ECO:0000259" key="19">
    <source>
        <dbReference type="PROSITE" id="PS51217"/>
    </source>
</evidence>
<keyword evidence="1" id="KW-0540">Nuclease</keyword>
<dbReference type="GO" id="GO:0003677">
    <property type="term" value="F:DNA binding"/>
    <property type="evidence" value="ECO:0007669"/>
    <property type="project" value="UniProtKB-KW"/>
</dbReference>
<keyword evidence="2" id="KW-0479">Metal-binding</keyword>
<evidence type="ECO:0000256" key="7">
    <source>
        <dbReference type="ARBA" id="ARBA00022839"/>
    </source>
</evidence>
<evidence type="ECO:0000256" key="10">
    <source>
        <dbReference type="ARBA" id="ARBA00023125"/>
    </source>
</evidence>
<feature type="region of interest" description="Disordered" evidence="17">
    <location>
        <begin position="1097"/>
        <end position="1116"/>
    </location>
</feature>
<feature type="domain" description="UvrD-like helicase ATP-binding" evidence="18">
    <location>
        <begin position="1"/>
        <end position="465"/>
    </location>
</feature>
<evidence type="ECO:0000259" key="18">
    <source>
        <dbReference type="PROSITE" id="PS51198"/>
    </source>
</evidence>
<evidence type="ECO:0000256" key="9">
    <source>
        <dbReference type="ARBA" id="ARBA00022842"/>
    </source>
</evidence>
<keyword evidence="6 16" id="KW-0347">Helicase</keyword>
<dbReference type="GO" id="GO:0043138">
    <property type="term" value="F:3'-5' DNA helicase activity"/>
    <property type="evidence" value="ECO:0007669"/>
    <property type="project" value="UniProtKB-EC"/>
</dbReference>
<evidence type="ECO:0000256" key="15">
    <source>
        <dbReference type="ARBA" id="ARBA00048988"/>
    </source>
</evidence>
<keyword evidence="5 16" id="KW-0378">Hydrolase</keyword>
<dbReference type="PROSITE" id="PS51217">
    <property type="entry name" value="UVRD_HELICASE_CTER"/>
    <property type="match status" value="1"/>
</dbReference>
<evidence type="ECO:0000256" key="8">
    <source>
        <dbReference type="ARBA" id="ARBA00022840"/>
    </source>
</evidence>
<keyword evidence="12" id="KW-0413">Isomerase</keyword>
<dbReference type="PANTHER" id="PTHR11070:SF23">
    <property type="entry name" value="RECBCD ENZYME SUBUNIT RECB"/>
    <property type="match status" value="1"/>
</dbReference>
<keyword evidence="10" id="KW-0238">DNA-binding</keyword>
<feature type="domain" description="UvrD-like helicase C-terminal" evidence="19">
    <location>
        <begin position="500"/>
        <end position="764"/>
    </location>
</feature>
<evidence type="ECO:0000256" key="17">
    <source>
        <dbReference type="SAM" id="MobiDB-lite"/>
    </source>
</evidence>
<dbReference type="Pfam" id="PF00580">
    <property type="entry name" value="UvrD-helicase"/>
    <property type="match status" value="1"/>
</dbReference>
<evidence type="ECO:0000313" key="21">
    <source>
        <dbReference type="Proteomes" id="UP000603545"/>
    </source>
</evidence>
<gene>
    <name evidence="20" type="ORF">H8E80_04865</name>
</gene>
<evidence type="ECO:0000256" key="11">
    <source>
        <dbReference type="ARBA" id="ARBA00023204"/>
    </source>
</evidence>
<organism evidence="20 21">
    <name type="scientific">Candidatus Desulfaltia bathyphila</name>
    <dbReference type="NCBI Taxonomy" id="2841697"/>
    <lineage>
        <taxon>Bacteria</taxon>
        <taxon>Pseudomonadati</taxon>
        <taxon>Thermodesulfobacteriota</taxon>
        <taxon>Desulfobacteria</taxon>
        <taxon>Desulfobacterales</taxon>
        <taxon>Desulfobacterales incertae sedis</taxon>
        <taxon>Candidatus Desulfaltia</taxon>
    </lineage>
</organism>
<dbReference type="EMBL" id="JACNLL010000047">
    <property type="protein sequence ID" value="MBC8199363.1"/>
    <property type="molecule type" value="Genomic_DNA"/>
</dbReference>
<dbReference type="PANTHER" id="PTHR11070">
    <property type="entry name" value="UVRD / RECB / PCRA DNA HELICASE FAMILY MEMBER"/>
    <property type="match status" value="1"/>
</dbReference>
<evidence type="ECO:0000256" key="14">
    <source>
        <dbReference type="ARBA" id="ARBA00034808"/>
    </source>
</evidence>
<dbReference type="SUPFAM" id="SSF52540">
    <property type="entry name" value="P-loop containing nucleoside triphosphate hydrolases"/>
    <property type="match status" value="1"/>
</dbReference>
<dbReference type="InterPro" id="IPR027417">
    <property type="entry name" value="P-loop_NTPase"/>
</dbReference>
<evidence type="ECO:0000256" key="1">
    <source>
        <dbReference type="ARBA" id="ARBA00022722"/>
    </source>
</evidence>
<dbReference type="GO" id="GO:0046872">
    <property type="term" value="F:metal ion binding"/>
    <property type="evidence" value="ECO:0007669"/>
    <property type="project" value="UniProtKB-KW"/>
</dbReference>
<keyword evidence="3 16" id="KW-0547">Nucleotide-binding</keyword>
<comment type="catalytic activity">
    <reaction evidence="15">
        <text>ATP + H2O = ADP + phosphate + H(+)</text>
        <dbReference type="Rhea" id="RHEA:13065"/>
        <dbReference type="ChEBI" id="CHEBI:15377"/>
        <dbReference type="ChEBI" id="CHEBI:15378"/>
        <dbReference type="ChEBI" id="CHEBI:30616"/>
        <dbReference type="ChEBI" id="CHEBI:43474"/>
        <dbReference type="ChEBI" id="CHEBI:456216"/>
        <dbReference type="EC" id="5.6.2.4"/>
    </reaction>
</comment>
<dbReference type="CDD" id="cd22352">
    <property type="entry name" value="RecB_C-like"/>
    <property type="match status" value="1"/>
</dbReference>
<keyword evidence="9" id="KW-0460">Magnesium</keyword>
<evidence type="ECO:0000256" key="13">
    <source>
        <dbReference type="ARBA" id="ARBA00034617"/>
    </source>
</evidence>
<evidence type="ECO:0000313" key="20">
    <source>
        <dbReference type="EMBL" id="MBC8199363.1"/>
    </source>
</evidence>
<dbReference type="AlphaFoldDB" id="A0A8J6TBS4"/>
<reference evidence="20 21" key="1">
    <citation type="submission" date="2020-08" db="EMBL/GenBank/DDBJ databases">
        <title>Bridging the membrane lipid divide: bacteria of the FCB group superphylum have the potential to synthesize archaeal ether lipids.</title>
        <authorList>
            <person name="Villanueva L."/>
            <person name="Von Meijenfeldt F.A.B."/>
            <person name="Westbye A.B."/>
            <person name="Yadav S."/>
            <person name="Hopmans E.C."/>
            <person name="Dutilh B.E."/>
            <person name="Sinninghe Damste J.S."/>
        </authorList>
    </citation>
    <scope>NUCLEOTIDE SEQUENCE [LARGE SCALE GENOMIC DNA]</scope>
    <source>
        <strain evidence="20">NIOZ-UU82</strain>
    </source>
</reference>
<dbReference type="InterPro" id="IPR011335">
    <property type="entry name" value="Restrct_endonuc-II-like"/>
</dbReference>
<dbReference type="Proteomes" id="UP000603545">
    <property type="component" value="Unassembled WGS sequence"/>
</dbReference>
<dbReference type="GO" id="GO:0008854">
    <property type="term" value="F:exodeoxyribonuclease V activity"/>
    <property type="evidence" value="ECO:0007669"/>
    <property type="project" value="InterPro"/>
</dbReference>
<keyword evidence="4" id="KW-0227">DNA damage</keyword>
<evidence type="ECO:0000256" key="12">
    <source>
        <dbReference type="ARBA" id="ARBA00023235"/>
    </source>
</evidence>
<dbReference type="Gene3D" id="3.40.50.300">
    <property type="entry name" value="P-loop containing nucleotide triphosphate hydrolases"/>
    <property type="match status" value="2"/>
</dbReference>
<keyword evidence="7" id="KW-0269">Exonuclease</keyword>
<keyword evidence="11" id="KW-0234">DNA repair</keyword>
<dbReference type="InterPro" id="IPR000212">
    <property type="entry name" value="DNA_helicase_UvrD/REP"/>
</dbReference>
<protein>
    <recommendedName>
        <fullName evidence="14">DNA 3'-5' helicase</fullName>
        <ecNumber evidence="14">5.6.2.4</ecNumber>
    </recommendedName>
</protein>
<evidence type="ECO:0000256" key="3">
    <source>
        <dbReference type="ARBA" id="ARBA00022741"/>
    </source>
</evidence>
<dbReference type="Gene3D" id="3.90.320.10">
    <property type="match status" value="1"/>
</dbReference>
<dbReference type="InterPro" id="IPR011604">
    <property type="entry name" value="PDDEXK-like_dom_sf"/>
</dbReference>
<dbReference type="HAMAP" id="MF_01485">
    <property type="entry name" value="RecB"/>
    <property type="match status" value="1"/>
</dbReference>
<dbReference type="InterPro" id="IPR014016">
    <property type="entry name" value="UvrD-like_ATP-bd"/>
</dbReference>
<dbReference type="InterPro" id="IPR014017">
    <property type="entry name" value="DNA_helicase_UvrD-like_C"/>
</dbReference>
<accession>A0A8J6TBS4</accession>
<dbReference type="Gene3D" id="1.10.3170.10">
    <property type="entry name" value="Recbcd, chain B, domain 2"/>
    <property type="match status" value="1"/>
</dbReference>
<dbReference type="EC" id="5.6.2.4" evidence="14"/>
<dbReference type="GO" id="GO:0009338">
    <property type="term" value="C:exodeoxyribonuclease V complex"/>
    <property type="evidence" value="ECO:0007669"/>
    <property type="project" value="TreeGrafter"/>
</dbReference>
<evidence type="ECO:0000256" key="5">
    <source>
        <dbReference type="ARBA" id="ARBA00022801"/>
    </source>
</evidence>
<keyword evidence="8 16" id="KW-0067">ATP-binding</keyword>
<dbReference type="PROSITE" id="PS51198">
    <property type="entry name" value="UVRD_HELICASE_ATP_BIND"/>
    <property type="match status" value="1"/>
</dbReference>
<evidence type="ECO:0000256" key="6">
    <source>
        <dbReference type="ARBA" id="ARBA00022806"/>
    </source>
</evidence>
<sequence length="1254" mass="143350">MFLKTIHDCKQVDLKKHGLIEASAGTGKTYIIENLVVRLLKEDSEIALENILLVTFTEKATCELKIRIREKIEKELKGANDPSVIKKLRDSLDAFDTAAIFTIHGFCRTVLSDFAFENSVLFKSELINDTPVFETKLKEQMRKAWPEKYGEDLPEILEGSGFSSKNEGKKFNNTVLTIAGRTFRKNAGDLLLPDIKGKSFKQLKNEIKTLVIELKTLTGTNRALSKQFKELNIHASTKKSLLDNIVTPLENYLSSIDDKNIDIAGLQKLISQIQGVKSREKQGIQCLVLDKWLKIGPNPEVCPKLQDIVSVLKKIEESSAILKQILAIETIHQLQKEVSRAKAEKGLISFDDMINLVEQALYNDNSGHLLKMLRHKYKVAFVDEFQDTDTVQWKIFRKIFLESQKQGFEANPANSLFLVGDPKQAIYSFRGADVFAYLDAKNEIEKLSKQQKANLYSLDINWRSQPELINAFNSLFGRQEWFKPGNQAGKFDICYQDATYPKKKDNLTLLSSDESRRGALNIVEFSDTSPPSLVKMQLAKFIAKEIQHLISFANIKLMQKGKKENKLSFGDICILVRAKSDVPLIEAELSGLSIPYTYYKKPGLFQSDEAFYLSMIFHAILNPASSADVKRALLTPFFGFKPADLNVYEQLPHSHPLKQLLFKWNEYALSRNLSILFQSLINDSGLLFSEAEKVSWDRKYTNYRQIFEHLEETAYLKNMDFRQITSLLDGYRKDMVRADQDADIHQIETEEEKVRIMTMHVSKGLQFPIVFIAGGLTQMSSGSNNYYIYHKIVEENNLPKAIKIIDLLIQKGQSGEKKHLLEKEDEDKRLYYVASTRAQHKLYLPYYPYTKKQQWVGPVSRLLSPALKKAFPKNDENKNILWLTPDDHCFADDKITPGEQKHVPEIQIKDATDIFPCIKSYRHKKIKLESFTSLHNKILLAYKGAEQTTGFQIMHEKSKEDDESFASQNIDVTDIDIIPDEMPGGTETGSMFHNILEHIDFTHAVEKMDAAQDKVRSLLDDPETGDIILKQMEIYRVEERWAYNICRVIKNTLTTPISIVDDEFILGRIGKEDRLHEVEFIYPFALSASKDETIPDCTTEPQKRAHSPQPVAGLASESENSKLPYGRRFPAACCGELQNGFIRGSVDMVFRYNNKFYIADWKSNYLENGYDQDSMAINMKSAGYDLQYKLYTIAVLRWLKQSLNNRFDPAKDFGGIFYFYLRGMGTGEGNGIFYVPAGRLGDLKRLEQEVAKKL</sequence>
<name>A0A8J6TBS4_9BACT</name>